<dbReference type="PROSITE" id="PS50157">
    <property type="entry name" value="ZINC_FINGER_C2H2_2"/>
    <property type="match status" value="1"/>
</dbReference>
<feature type="compositionally biased region" description="Low complexity" evidence="2">
    <location>
        <begin position="93"/>
        <end position="102"/>
    </location>
</feature>
<dbReference type="EMBL" id="KQ965758">
    <property type="protein sequence ID" value="KXS15944.1"/>
    <property type="molecule type" value="Genomic_DNA"/>
</dbReference>
<sequence>MTAYVCGTCGHERLHLGVKEYVCPVCARAFMRHDNLARHVQSYHPNCELPPRERRPRARSSTGSVFGGNTPNYRPPHPPSTFQNTEDHRASPDQESPSLSPPSEEDGTYQSPTTFPNDAQLGGIPPGRIFKSQVPLKTEPFVREGSYRRQMSLPVQPSASLIPGQPPQWYFDPPENRASWPIAFPSAPVTGPMTGYGPMYPPNGMGADMTLPYRQYDPMAPSQPFYPSFATAAPVHPGGVSHEFSGSATLSYASNGDGGLPAQFPMGKSAHPQPSPTMHQLAPSSTSGPMPPSRAISMPDVASTVSQHPAGRRAEMVANGYPAVEPPILPLPRPYPSSPRYYQSRMQDQIMHPIQNWAP</sequence>
<keyword evidence="1" id="KW-0862">Zinc</keyword>
<feature type="compositionally biased region" description="Polar residues" evidence="2">
    <location>
        <begin position="60"/>
        <end position="72"/>
    </location>
</feature>
<evidence type="ECO:0000256" key="2">
    <source>
        <dbReference type="SAM" id="MobiDB-lite"/>
    </source>
</evidence>
<dbReference type="PROSITE" id="PS00028">
    <property type="entry name" value="ZINC_FINGER_C2H2_1"/>
    <property type="match status" value="1"/>
</dbReference>
<dbReference type="InterPro" id="IPR013087">
    <property type="entry name" value="Znf_C2H2_type"/>
</dbReference>
<reference evidence="4 5" key="1">
    <citation type="journal article" date="2015" name="Genome Biol. Evol.">
        <title>Phylogenomic analyses indicate that early fungi evolved digesting cell walls of algal ancestors of land plants.</title>
        <authorList>
            <person name="Chang Y."/>
            <person name="Wang S."/>
            <person name="Sekimoto S."/>
            <person name="Aerts A.L."/>
            <person name="Choi C."/>
            <person name="Clum A."/>
            <person name="LaButti K.M."/>
            <person name="Lindquist E.A."/>
            <person name="Yee Ngan C."/>
            <person name="Ohm R.A."/>
            <person name="Salamov A.A."/>
            <person name="Grigoriev I.V."/>
            <person name="Spatafora J.W."/>
            <person name="Berbee M.L."/>
        </authorList>
    </citation>
    <scope>NUCLEOTIDE SEQUENCE [LARGE SCALE GENOMIC DNA]</scope>
    <source>
        <strain evidence="4 5">JEL478</strain>
    </source>
</reference>
<proteinExistence type="predicted"/>
<organism evidence="4 5">
    <name type="scientific">Gonapodya prolifera (strain JEL478)</name>
    <name type="common">Monoblepharis prolifera</name>
    <dbReference type="NCBI Taxonomy" id="1344416"/>
    <lineage>
        <taxon>Eukaryota</taxon>
        <taxon>Fungi</taxon>
        <taxon>Fungi incertae sedis</taxon>
        <taxon>Chytridiomycota</taxon>
        <taxon>Chytridiomycota incertae sedis</taxon>
        <taxon>Monoblepharidomycetes</taxon>
        <taxon>Monoblepharidales</taxon>
        <taxon>Gonapodyaceae</taxon>
        <taxon>Gonapodya</taxon>
    </lineage>
</organism>
<evidence type="ECO:0000256" key="1">
    <source>
        <dbReference type="PROSITE-ProRule" id="PRU00042"/>
    </source>
</evidence>
<dbReference type="OrthoDB" id="8685330at2759"/>
<dbReference type="Proteomes" id="UP000070544">
    <property type="component" value="Unassembled WGS sequence"/>
</dbReference>
<dbReference type="GO" id="GO:0008270">
    <property type="term" value="F:zinc ion binding"/>
    <property type="evidence" value="ECO:0007669"/>
    <property type="project" value="UniProtKB-KW"/>
</dbReference>
<keyword evidence="1" id="KW-0863">Zinc-finger</keyword>
<dbReference type="STRING" id="1344416.A0A139AHA1"/>
<feature type="compositionally biased region" description="Polar residues" evidence="2">
    <location>
        <begin position="108"/>
        <end position="117"/>
    </location>
</feature>
<evidence type="ECO:0000313" key="4">
    <source>
        <dbReference type="EMBL" id="KXS15944.1"/>
    </source>
</evidence>
<dbReference type="InterPro" id="IPR036236">
    <property type="entry name" value="Znf_C2H2_sf"/>
</dbReference>
<evidence type="ECO:0000313" key="5">
    <source>
        <dbReference type="Proteomes" id="UP000070544"/>
    </source>
</evidence>
<dbReference type="SUPFAM" id="SSF57667">
    <property type="entry name" value="beta-beta-alpha zinc fingers"/>
    <property type="match status" value="1"/>
</dbReference>
<keyword evidence="1" id="KW-0479">Metal-binding</keyword>
<feature type="region of interest" description="Disordered" evidence="2">
    <location>
        <begin position="259"/>
        <end position="294"/>
    </location>
</feature>
<keyword evidence="5" id="KW-1185">Reference proteome</keyword>
<dbReference type="SMART" id="SM00355">
    <property type="entry name" value="ZnF_C2H2"/>
    <property type="match status" value="1"/>
</dbReference>
<gene>
    <name evidence="4" type="ORF">M427DRAFT_305931</name>
</gene>
<feature type="compositionally biased region" description="Polar residues" evidence="2">
    <location>
        <begin position="276"/>
        <end position="288"/>
    </location>
</feature>
<name>A0A139AHA1_GONPJ</name>
<dbReference type="AlphaFoldDB" id="A0A139AHA1"/>
<evidence type="ECO:0000259" key="3">
    <source>
        <dbReference type="PROSITE" id="PS50157"/>
    </source>
</evidence>
<dbReference type="Gene3D" id="3.30.160.60">
    <property type="entry name" value="Classic Zinc Finger"/>
    <property type="match status" value="1"/>
</dbReference>
<accession>A0A139AHA1</accession>
<feature type="domain" description="C2H2-type" evidence="3">
    <location>
        <begin position="21"/>
        <end position="44"/>
    </location>
</feature>
<feature type="region of interest" description="Disordered" evidence="2">
    <location>
        <begin position="45"/>
        <end position="132"/>
    </location>
</feature>
<protein>
    <recommendedName>
        <fullName evidence="3">C2H2-type domain-containing protein</fullName>
    </recommendedName>
</protein>